<dbReference type="InterPro" id="IPR014756">
    <property type="entry name" value="Ig_E-set"/>
</dbReference>
<dbReference type="STRING" id="1839801.Dform_02067"/>
<dbReference type="Gene3D" id="2.60.40.10">
    <property type="entry name" value="Immunoglobulins"/>
    <property type="match status" value="2"/>
</dbReference>
<dbReference type="SUPFAM" id="SSF81296">
    <property type="entry name" value="E set domains"/>
    <property type="match status" value="1"/>
</dbReference>
<dbReference type="EMBL" id="CP018258">
    <property type="protein sequence ID" value="APV45376.1"/>
    <property type="molecule type" value="Genomic_DNA"/>
</dbReference>
<dbReference type="RefSeq" id="WP_145925587.1">
    <property type="nucleotide sequence ID" value="NZ_CP018258.1"/>
</dbReference>
<evidence type="ECO:0000256" key="1">
    <source>
        <dbReference type="SAM" id="Phobius"/>
    </source>
</evidence>
<evidence type="ECO:0000313" key="2">
    <source>
        <dbReference type="EMBL" id="APV45376.1"/>
    </source>
</evidence>
<feature type="transmembrane region" description="Helical" evidence="1">
    <location>
        <begin position="676"/>
        <end position="698"/>
    </location>
</feature>
<keyword evidence="1" id="KW-0812">Transmembrane</keyword>
<reference evidence="3" key="1">
    <citation type="submission" date="2016-11" db="EMBL/GenBank/DDBJ databases">
        <title>Dehalogenimonas formicexedens sp. nov., a chlorinated alkane respiring bacterium isolated from contaminated groundwater.</title>
        <authorList>
            <person name="Key T.A."/>
            <person name="Bowman K.S."/>
            <person name="Lee I."/>
            <person name="Chun J."/>
            <person name="Albuquerque L."/>
            <person name="da Costa M.S."/>
            <person name="Rainey F.A."/>
            <person name="Moe W.M."/>
        </authorList>
    </citation>
    <scope>NUCLEOTIDE SEQUENCE [LARGE SCALE GENOMIC DNA]</scope>
    <source>
        <strain evidence="3">NSZ-14</strain>
    </source>
</reference>
<proteinExistence type="predicted"/>
<dbReference type="Proteomes" id="UP000185934">
    <property type="component" value="Chromosome"/>
</dbReference>
<keyword evidence="1" id="KW-1133">Transmembrane helix</keyword>
<dbReference type="Gene3D" id="2.60.40.230">
    <property type="entry name" value="Neocarzinostatin-like"/>
    <property type="match status" value="1"/>
</dbReference>
<keyword evidence="3" id="KW-1185">Reference proteome</keyword>
<evidence type="ECO:0000313" key="3">
    <source>
        <dbReference type="Proteomes" id="UP000185934"/>
    </source>
</evidence>
<sequence>MKIKTLLRVFPALIIAASIAIGVFISPVSAVSSAPITGHVGSTVTFSTDPTPVTGTNYTVHFIGIDAGNNSINVTVIQSTVIPTNGFVSGNFPVPAVPKGNYKISVLGDGNPTAVDVGNFAVTPSITLSTISATAGTPIIVYGSGFGANLAVNIYFGTTQTTTGTPLMTVSTTQNVNGSFTSNPFNLPQTPYLPVPYYITAFDSASNIASTQFAILSRIISLSQEAGAVGDSVTVNADGFTALGSVSVFFDSITNTPLVTVAANSLGAIPATSIVIPPATRGQHTIYVRDNTYTTVFALKAFTINQSKIILSPASGPVGTVMTVNGTGFADSVVVGFEFDGTAITGATVTTDTKGSFSKTITITNSPSGVHVITARVTTDAAMFAQANFTVSSKITVSPTTGKTGDSVTISGTGFYPNGQITLAYDAIALPTAPATLTVLPDGTFSGIFTVPGAVEGSHTIIAADGLGNVATTAFSSSITASISPDTSATPGFVGQDITVTGSGFKPNATITVKLEENSVATGTSNTSGAFTITFKAPVIAKGAHPVTVSDGQTTKPFTFTMEGTAPAGPTLTEPASGIKAKQPITFTWGAVTDQSNPVTYKLEVATDANFTTLILSKEGLTTTSYTTTEAEELPTVSKKVPYYWRVIATDAAGNVGSPSTANSFVVGFSWADVPVWVWVTVGFFAVIIIGGGVYLLLMRRRSSF</sequence>
<gene>
    <name evidence="2" type="ORF">Dform_02067</name>
</gene>
<dbReference type="InterPro" id="IPR013783">
    <property type="entry name" value="Ig-like_fold"/>
</dbReference>
<protein>
    <recommendedName>
        <fullName evidence="4">IPT/TIG domain-containing protein</fullName>
    </recommendedName>
</protein>
<evidence type="ECO:0008006" key="4">
    <source>
        <dbReference type="Google" id="ProtNLM"/>
    </source>
</evidence>
<name>A0A1P8FA83_9CHLR</name>
<dbReference type="OrthoDB" id="161033at2"/>
<dbReference type="KEGG" id="dfo:Dform_02067"/>
<dbReference type="AlphaFoldDB" id="A0A1P8FA83"/>
<keyword evidence="1" id="KW-0472">Membrane</keyword>
<organism evidence="2 3">
    <name type="scientific">Dehalogenimonas formicexedens</name>
    <dbReference type="NCBI Taxonomy" id="1839801"/>
    <lineage>
        <taxon>Bacteria</taxon>
        <taxon>Bacillati</taxon>
        <taxon>Chloroflexota</taxon>
        <taxon>Dehalococcoidia</taxon>
        <taxon>Dehalococcoidales</taxon>
        <taxon>Dehalococcoidaceae</taxon>
        <taxon>Dehalogenimonas</taxon>
    </lineage>
</organism>
<accession>A0A1P8FA83</accession>